<dbReference type="HOGENOM" id="CLU_007947_1_0_6"/>
<dbReference type="Pfam" id="PF18911">
    <property type="entry name" value="PKD_4"/>
    <property type="match status" value="1"/>
</dbReference>
<dbReference type="Gene3D" id="3.20.20.80">
    <property type="entry name" value="Glycosidases"/>
    <property type="match status" value="2"/>
</dbReference>
<name>K4KHE8_SIMAS</name>
<dbReference type="Proteomes" id="UP000000466">
    <property type="component" value="Chromosome"/>
</dbReference>
<dbReference type="CDD" id="cd00146">
    <property type="entry name" value="PKD"/>
    <property type="match status" value="1"/>
</dbReference>
<dbReference type="SMART" id="SM00089">
    <property type="entry name" value="PKD"/>
    <property type="match status" value="1"/>
</dbReference>
<dbReference type="InterPro" id="IPR059177">
    <property type="entry name" value="GH29D-like_dom"/>
</dbReference>
<dbReference type="GO" id="GO:0005975">
    <property type="term" value="P:carbohydrate metabolic process"/>
    <property type="evidence" value="ECO:0007669"/>
    <property type="project" value="InterPro"/>
</dbReference>
<dbReference type="AlphaFoldDB" id="K4KHE8"/>
<dbReference type="PANTHER" id="PTHR10357:SF215">
    <property type="entry name" value="ALPHA-AMYLASE 1"/>
    <property type="match status" value="1"/>
</dbReference>
<gene>
    <name evidence="6" type="ordered locus">M5M_06695</name>
</gene>
<dbReference type="OrthoDB" id="9805159at2"/>
<dbReference type="eggNOG" id="COG0366">
    <property type="taxonomic scope" value="Bacteria"/>
</dbReference>
<evidence type="ECO:0000256" key="2">
    <source>
        <dbReference type="ARBA" id="ARBA00022723"/>
    </source>
</evidence>
<organism evidence="6 7">
    <name type="scientific">Simiduia agarivorans (strain DSM 21679 / JCM 13881 / BCRC 17597 / SA1)</name>
    <dbReference type="NCBI Taxonomy" id="1117647"/>
    <lineage>
        <taxon>Bacteria</taxon>
        <taxon>Pseudomonadati</taxon>
        <taxon>Pseudomonadota</taxon>
        <taxon>Gammaproteobacteria</taxon>
        <taxon>Cellvibrionales</taxon>
        <taxon>Cellvibrionaceae</taxon>
        <taxon>Simiduia</taxon>
    </lineage>
</organism>
<dbReference type="Gene3D" id="2.60.40.10">
    <property type="entry name" value="Immunoglobulins"/>
    <property type="match status" value="1"/>
</dbReference>
<dbReference type="InterPro" id="IPR006047">
    <property type="entry name" value="GH13_cat_dom"/>
</dbReference>
<dbReference type="eggNOG" id="COG3291">
    <property type="taxonomic scope" value="Bacteria"/>
</dbReference>
<comment type="cofactor">
    <cofactor evidence="1">
        <name>Ca(2+)</name>
        <dbReference type="ChEBI" id="CHEBI:29108"/>
    </cofactor>
</comment>
<feature type="domain" description="PKD" evidence="5">
    <location>
        <begin position="236"/>
        <end position="301"/>
    </location>
</feature>
<dbReference type="Gene3D" id="2.60.40.3620">
    <property type="match status" value="1"/>
</dbReference>
<feature type="signal peptide" evidence="4">
    <location>
        <begin position="1"/>
        <end position="26"/>
    </location>
</feature>
<keyword evidence="7" id="KW-1185">Reference proteome</keyword>
<dbReference type="SUPFAM" id="SSF49299">
    <property type="entry name" value="PKD domain"/>
    <property type="match status" value="1"/>
</dbReference>
<keyword evidence="2" id="KW-0479">Metal-binding</keyword>
<evidence type="ECO:0000313" key="6">
    <source>
        <dbReference type="EMBL" id="AFU98534.1"/>
    </source>
</evidence>
<feature type="chain" id="PRO_5003878196" evidence="4">
    <location>
        <begin position="27"/>
        <end position="1071"/>
    </location>
</feature>
<evidence type="ECO:0000259" key="5">
    <source>
        <dbReference type="PROSITE" id="PS50093"/>
    </source>
</evidence>
<reference evidence="6 7" key="1">
    <citation type="journal article" date="2013" name="Genome Announc.">
        <title>Complete genome sequence of Simiduia agarivorans SA1(T), a marine bacterium able to degrade a variety of polysaccharides.</title>
        <authorList>
            <person name="Lin S.Y."/>
            <person name="Shieh W.Y."/>
            <person name="Chen J.S."/>
            <person name="Tang S.L."/>
        </authorList>
    </citation>
    <scope>NUCLEOTIDE SEQUENCE [LARGE SCALE GENOMIC DNA]</scope>
    <source>
        <strain evidence="7">DSM 21679 / JCM 13881 / BCRC 17597 / SA1</strain>
    </source>
</reference>
<dbReference type="InterPro" id="IPR017853">
    <property type="entry name" value="GH"/>
</dbReference>
<keyword evidence="3 4" id="KW-0732">Signal</keyword>
<dbReference type="SMART" id="SM00642">
    <property type="entry name" value="Aamy"/>
    <property type="match status" value="1"/>
</dbReference>
<dbReference type="Pfam" id="PF00128">
    <property type="entry name" value="Alpha-amylase"/>
    <property type="match status" value="1"/>
</dbReference>
<dbReference type="KEGG" id="saga:M5M_06695"/>
<dbReference type="STRING" id="1117647.M5M_06695"/>
<dbReference type="PANTHER" id="PTHR10357">
    <property type="entry name" value="ALPHA-AMYLASE FAMILY MEMBER"/>
    <property type="match status" value="1"/>
</dbReference>
<dbReference type="InterPro" id="IPR022409">
    <property type="entry name" value="PKD/Chitinase_dom"/>
</dbReference>
<dbReference type="EMBL" id="CP003746">
    <property type="protein sequence ID" value="AFU98534.1"/>
    <property type="molecule type" value="Genomic_DNA"/>
</dbReference>
<evidence type="ECO:0000256" key="4">
    <source>
        <dbReference type="SAM" id="SignalP"/>
    </source>
</evidence>
<dbReference type="Pfam" id="PF13290">
    <property type="entry name" value="CHB_HEX_C_1"/>
    <property type="match status" value="1"/>
</dbReference>
<sequence>MKSSQPLALGLAGCLCASVFSVSAQAEWFFRGTPNGWATTPLTAAGTNTFEICQAFANGDGNGGPRFKIDRTGDWSENYPGSDFSVSPNQHYRITFNSATKSITATAVAGCESSGFTSVWPSLHARGTFNSWSNDAMALVANNEWQVDVFLDGRTNQRLKFDVAGDWSNNYGDNNQDNVLDAGGSDIYVTGAGNYRLTVNDASRQYSIVPTGTNNQAPTAVITASGSTELHPGDVVTLDASQSTDPDGQITSYAWSDGSNQSSTQFTATQVGSFTLNVTVTDDLGATDDASITLNVTEVSADSWFFRGTPNSWGSTAMSSADGVTFCTRQSFGSNDPRFKIDHYGDWTESYPAEDYRVSANSQYDICFNGQTHALDVNLAPGADTSAPLVTASPAPGSYSVSQSVTLSVTDNQDPAPVLRYTTDNTPAGPGSPLYTGQSIFAQDTGADIDLTINTYSVDNAGNSSNQSFTYRIGELPVSGDFREESIYFLMTARFYDGDESNNYYNRDRYKAGDPHWRGDFKGLIEKLDYIKDLGFTAIWVTPPVENRSGLDYHGYHAYDFYKVDPRLESPGADYKAFIDAAHAKGLKVVQDVVVNHSSQYGLRNQVWIDHLPIKYYVPAGSSQGLIDNGPYQGNLGDYLSLNRCDDDNSKAPDWYRARCNSDPEGIVPLTDPQTGATVPAAGYNPNRFFGIDAQALDPDWYHLDGFMSGGDWENPQALQRKHMAGDTIDLATGNQNVKDYLNGAIKMYLDMGVDAIRVDTLKHVERDELLTYIHEWQAHKPGLFVFGENLVKGTGWGSEIANDNASAVIRPWWYTRTTQDPSNPNGGGDSGLSVLDFSLFSTFRDNVTRGNFGGIGGIFAMDWVYGDATKLVTFFQNHDVGPDNDFKYRYGGEQANAAMVYNLLWTARGIPTLYYGEEIMFQAGTPQDIASANDTIDQTGRAYFGPHLDNLAQTQSHPLYQHIKRLNQIRKAVPALQKAGMSQVNEWSAGMSFVRDLSAEGSYAVVGLAASGAQNINVSGIQNGTYVDAITGTSISVSNGSMNFNVPAYGARIWVKNGPGKIGVDGLYLN</sequence>
<dbReference type="InterPro" id="IPR013783">
    <property type="entry name" value="Ig-like_fold"/>
</dbReference>
<dbReference type="InterPro" id="IPR035986">
    <property type="entry name" value="PKD_dom_sf"/>
</dbReference>
<evidence type="ECO:0000256" key="3">
    <source>
        <dbReference type="ARBA" id="ARBA00022729"/>
    </source>
</evidence>
<dbReference type="SUPFAM" id="SSF51445">
    <property type="entry name" value="(Trans)glycosidases"/>
    <property type="match status" value="1"/>
</dbReference>
<proteinExistence type="predicted"/>
<dbReference type="GO" id="GO:0046872">
    <property type="term" value="F:metal ion binding"/>
    <property type="evidence" value="ECO:0007669"/>
    <property type="project" value="UniProtKB-KW"/>
</dbReference>
<evidence type="ECO:0000313" key="7">
    <source>
        <dbReference type="Proteomes" id="UP000000466"/>
    </source>
</evidence>
<dbReference type="RefSeq" id="WP_015046707.1">
    <property type="nucleotide sequence ID" value="NC_018868.3"/>
</dbReference>
<accession>K4KHE8</accession>
<protein>
    <submittedName>
        <fullName evidence="6">Alpha-amylase</fullName>
    </submittedName>
</protein>
<dbReference type="PROSITE" id="PS50093">
    <property type="entry name" value="PKD"/>
    <property type="match status" value="1"/>
</dbReference>
<evidence type="ECO:0000256" key="1">
    <source>
        <dbReference type="ARBA" id="ARBA00001913"/>
    </source>
</evidence>
<dbReference type="InterPro" id="IPR000601">
    <property type="entry name" value="PKD_dom"/>
</dbReference>